<dbReference type="RefSeq" id="XP_060413230.1">
    <property type="nucleotide sequence ID" value="XM_060558039.1"/>
</dbReference>
<accession>A0AAD8PY46</accession>
<gene>
    <name evidence="1" type="ORF">LY79DRAFT_556702</name>
</gene>
<comment type="caution">
    <text evidence="1">The sequence shown here is derived from an EMBL/GenBank/DDBJ whole genome shotgun (WGS) entry which is preliminary data.</text>
</comment>
<dbReference type="AlphaFoldDB" id="A0AAD8PY46"/>
<dbReference type="Proteomes" id="UP001230504">
    <property type="component" value="Unassembled WGS sequence"/>
</dbReference>
<evidence type="ECO:0000313" key="1">
    <source>
        <dbReference type="EMBL" id="KAK1589689.1"/>
    </source>
</evidence>
<protein>
    <submittedName>
        <fullName evidence="1">Uncharacterized protein</fullName>
    </submittedName>
</protein>
<name>A0AAD8PY46_9PEZI</name>
<reference evidence="1" key="1">
    <citation type="submission" date="2021-06" db="EMBL/GenBank/DDBJ databases">
        <title>Comparative genomics, transcriptomics and evolutionary studies reveal genomic signatures of adaptation to plant cell wall in hemibiotrophic fungi.</title>
        <authorList>
            <consortium name="DOE Joint Genome Institute"/>
            <person name="Baroncelli R."/>
            <person name="Diaz J.F."/>
            <person name="Benocci T."/>
            <person name="Peng M."/>
            <person name="Battaglia E."/>
            <person name="Haridas S."/>
            <person name="Andreopoulos W."/>
            <person name="Labutti K."/>
            <person name="Pangilinan J."/>
            <person name="Floch G.L."/>
            <person name="Makela M.R."/>
            <person name="Henrissat B."/>
            <person name="Grigoriev I.V."/>
            <person name="Crouch J.A."/>
            <person name="De Vries R.P."/>
            <person name="Sukno S.A."/>
            <person name="Thon M.R."/>
        </authorList>
    </citation>
    <scope>NUCLEOTIDE SEQUENCE</scope>
    <source>
        <strain evidence="1">CBS 125086</strain>
    </source>
</reference>
<sequence>MQVFHQEAHYYPVQVFHQEAYHYPVRYFHEANDHPMQVFHQEAHHNPLYHPQEVDHAQDRHLYALPQHHPNSQDLYHCRRRIRLLPASHCLYSACCSCIPYSYAVLQHHGS</sequence>
<evidence type="ECO:0000313" key="2">
    <source>
        <dbReference type="Proteomes" id="UP001230504"/>
    </source>
</evidence>
<dbReference type="EMBL" id="JAHLJV010000037">
    <property type="protein sequence ID" value="KAK1589689.1"/>
    <property type="molecule type" value="Genomic_DNA"/>
</dbReference>
<dbReference type="GeneID" id="85442279"/>
<keyword evidence="2" id="KW-1185">Reference proteome</keyword>
<organism evidence="1 2">
    <name type="scientific">Colletotrichum navitas</name>
    <dbReference type="NCBI Taxonomy" id="681940"/>
    <lineage>
        <taxon>Eukaryota</taxon>
        <taxon>Fungi</taxon>
        <taxon>Dikarya</taxon>
        <taxon>Ascomycota</taxon>
        <taxon>Pezizomycotina</taxon>
        <taxon>Sordariomycetes</taxon>
        <taxon>Hypocreomycetidae</taxon>
        <taxon>Glomerellales</taxon>
        <taxon>Glomerellaceae</taxon>
        <taxon>Colletotrichum</taxon>
        <taxon>Colletotrichum graminicola species complex</taxon>
    </lineage>
</organism>
<proteinExistence type="predicted"/>